<evidence type="ECO:0000313" key="4">
    <source>
        <dbReference type="EMBL" id="MEJ8641066.1"/>
    </source>
</evidence>
<feature type="domain" description="Carrier" evidence="3">
    <location>
        <begin position="2"/>
        <end position="80"/>
    </location>
</feature>
<evidence type="ECO:0000256" key="1">
    <source>
        <dbReference type="ARBA" id="ARBA00022450"/>
    </source>
</evidence>
<dbReference type="InterPro" id="IPR036736">
    <property type="entry name" value="ACP-like_sf"/>
</dbReference>
<dbReference type="SUPFAM" id="SSF47336">
    <property type="entry name" value="ACP-like"/>
    <property type="match status" value="1"/>
</dbReference>
<protein>
    <submittedName>
        <fullName evidence="4">Acyl carrier protein</fullName>
    </submittedName>
</protein>
<reference evidence="4 5" key="1">
    <citation type="submission" date="2024-03" db="EMBL/GenBank/DDBJ databases">
        <title>Novel Streptomyces species of biotechnological and ecological value are a feature of Machair soil.</title>
        <authorList>
            <person name="Prole J.R."/>
            <person name="Goodfellow M."/>
            <person name="Allenby N."/>
            <person name="Ward A.C."/>
        </authorList>
    </citation>
    <scope>NUCLEOTIDE SEQUENCE [LARGE SCALE GENOMIC DNA]</scope>
    <source>
        <strain evidence="4 5">MS1.HAVA.3</strain>
    </source>
</reference>
<dbReference type="EMBL" id="JBBKAM010000002">
    <property type="protein sequence ID" value="MEJ8641066.1"/>
    <property type="molecule type" value="Genomic_DNA"/>
</dbReference>
<dbReference type="InterPro" id="IPR009081">
    <property type="entry name" value="PP-bd_ACP"/>
</dbReference>
<keyword evidence="5" id="KW-1185">Reference proteome</keyword>
<organism evidence="4 5">
    <name type="scientific">Streptomyces caledonius</name>
    <dbReference type="NCBI Taxonomy" id="3134107"/>
    <lineage>
        <taxon>Bacteria</taxon>
        <taxon>Bacillati</taxon>
        <taxon>Actinomycetota</taxon>
        <taxon>Actinomycetes</taxon>
        <taxon>Kitasatosporales</taxon>
        <taxon>Streptomycetaceae</taxon>
        <taxon>Streptomyces</taxon>
    </lineage>
</organism>
<sequence length="87" mass="9359">MPKTTTTERILRDALSRAVDGPVDTIPDDGRLEQDFGVDSLALAELVTDLEGRLSIVIPDEETGRLRTIADLRALLARLAPSGTDTA</sequence>
<dbReference type="Pfam" id="PF00550">
    <property type="entry name" value="PP-binding"/>
    <property type="match status" value="1"/>
</dbReference>
<keyword evidence="1" id="KW-0596">Phosphopantetheine</keyword>
<proteinExistence type="predicted"/>
<gene>
    <name evidence="4" type="ORF">WKI68_05495</name>
</gene>
<evidence type="ECO:0000256" key="2">
    <source>
        <dbReference type="ARBA" id="ARBA00022553"/>
    </source>
</evidence>
<dbReference type="PROSITE" id="PS00012">
    <property type="entry name" value="PHOSPHOPANTETHEINE"/>
    <property type="match status" value="1"/>
</dbReference>
<evidence type="ECO:0000259" key="3">
    <source>
        <dbReference type="PROSITE" id="PS50075"/>
    </source>
</evidence>
<dbReference type="Proteomes" id="UP001382904">
    <property type="component" value="Unassembled WGS sequence"/>
</dbReference>
<evidence type="ECO:0000313" key="5">
    <source>
        <dbReference type="Proteomes" id="UP001382904"/>
    </source>
</evidence>
<name>A0ABU8TZL8_9ACTN</name>
<keyword evidence="2" id="KW-0597">Phosphoprotein</keyword>
<comment type="caution">
    <text evidence="4">The sequence shown here is derived from an EMBL/GenBank/DDBJ whole genome shotgun (WGS) entry which is preliminary data.</text>
</comment>
<dbReference type="PROSITE" id="PS50075">
    <property type="entry name" value="CARRIER"/>
    <property type="match status" value="1"/>
</dbReference>
<dbReference type="Gene3D" id="1.10.1200.10">
    <property type="entry name" value="ACP-like"/>
    <property type="match status" value="1"/>
</dbReference>
<accession>A0ABU8TZL8</accession>
<dbReference type="InterPro" id="IPR006162">
    <property type="entry name" value="Ppantetheine_attach_site"/>
</dbReference>